<dbReference type="Proteomes" id="UP000075321">
    <property type="component" value="Unassembled WGS sequence"/>
</dbReference>
<gene>
    <name evidence="1" type="ORF">HAPAU_22830</name>
</gene>
<accession>A0A151AD65</accession>
<proteinExistence type="predicted"/>
<comment type="caution">
    <text evidence="1">The sequence shown here is derived from an EMBL/GenBank/DDBJ whole genome shotgun (WGS) entry which is preliminary data.</text>
</comment>
<name>A0A151AD65_9EURY</name>
<keyword evidence="2" id="KW-1185">Reference proteome</keyword>
<protein>
    <submittedName>
        <fullName evidence="1">Uncharacterized protein</fullName>
    </submittedName>
</protein>
<dbReference type="EMBL" id="LTAZ01000005">
    <property type="protein sequence ID" value="KYH25608.1"/>
    <property type="molecule type" value="Genomic_DNA"/>
</dbReference>
<dbReference type="PATRIC" id="fig|1008153.3.peg.2326"/>
<evidence type="ECO:0000313" key="2">
    <source>
        <dbReference type="Proteomes" id="UP000075321"/>
    </source>
</evidence>
<organism evidence="1 2">
    <name type="scientific">Halalkalicoccus paucihalophilus</name>
    <dbReference type="NCBI Taxonomy" id="1008153"/>
    <lineage>
        <taxon>Archaea</taxon>
        <taxon>Methanobacteriati</taxon>
        <taxon>Methanobacteriota</taxon>
        <taxon>Stenosarchaea group</taxon>
        <taxon>Halobacteria</taxon>
        <taxon>Halobacteriales</taxon>
        <taxon>Halococcaceae</taxon>
        <taxon>Halalkalicoccus</taxon>
    </lineage>
</organism>
<sequence>MSSTGVEPIKEMRYRAAKLLVVVGIGATVLAASTGSTGRSERGYDLRYVSTDHDRGGALVTAGGPY</sequence>
<dbReference type="AlphaFoldDB" id="A0A151AD65"/>
<reference evidence="1 2" key="1">
    <citation type="submission" date="2016-02" db="EMBL/GenBank/DDBJ databases">
        <title>Genome sequence of Halalkalicoccus paucihalophilus DSM 24557.</title>
        <authorList>
            <person name="Poehlein A."/>
            <person name="Daniel R."/>
        </authorList>
    </citation>
    <scope>NUCLEOTIDE SEQUENCE [LARGE SCALE GENOMIC DNA]</scope>
    <source>
        <strain evidence="1 2">DSM 24557</strain>
    </source>
</reference>
<evidence type="ECO:0000313" key="1">
    <source>
        <dbReference type="EMBL" id="KYH25608.1"/>
    </source>
</evidence>